<keyword evidence="1" id="KW-0812">Transmembrane</keyword>
<name>C3YN25_BRAFL</name>
<reference evidence="2" key="1">
    <citation type="journal article" date="2008" name="Nature">
        <title>The amphioxus genome and the evolution of the chordate karyotype.</title>
        <authorList>
            <consortium name="US DOE Joint Genome Institute (JGI-PGF)"/>
            <person name="Putnam N.H."/>
            <person name="Butts T."/>
            <person name="Ferrier D.E.K."/>
            <person name="Furlong R.F."/>
            <person name="Hellsten U."/>
            <person name="Kawashima T."/>
            <person name="Robinson-Rechavi M."/>
            <person name="Shoguchi E."/>
            <person name="Terry A."/>
            <person name="Yu J.-K."/>
            <person name="Benito-Gutierrez E.L."/>
            <person name="Dubchak I."/>
            <person name="Garcia-Fernandez J."/>
            <person name="Gibson-Brown J.J."/>
            <person name="Grigoriev I.V."/>
            <person name="Horton A.C."/>
            <person name="de Jong P.J."/>
            <person name="Jurka J."/>
            <person name="Kapitonov V.V."/>
            <person name="Kohara Y."/>
            <person name="Kuroki Y."/>
            <person name="Lindquist E."/>
            <person name="Lucas S."/>
            <person name="Osoegawa K."/>
            <person name="Pennacchio L.A."/>
            <person name="Salamov A.A."/>
            <person name="Satou Y."/>
            <person name="Sauka-Spengler T."/>
            <person name="Schmutz J."/>
            <person name="Shin-I T."/>
            <person name="Toyoda A."/>
            <person name="Bronner-Fraser M."/>
            <person name="Fujiyama A."/>
            <person name="Holland L.Z."/>
            <person name="Holland P.W.H."/>
            <person name="Satoh N."/>
            <person name="Rokhsar D.S."/>
        </authorList>
    </citation>
    <scope>NUCLEOTIDE SEQUENCE [LARGE SCALE GENOMIC DNA]</scope>
    <source>
        <strain evidence="2">S238N-H82</strain>
        <tissue evidence="2">Testes</tissue>
    </source>
</reference>
<accession>C3YN25</accession>
<feature type="transmembrane region" description="Helical" evidence="1">
    <location>
        <begin position="97"/>
        <end position="117"/>
    </location>
</feature>
<evidence type="ECO:0000256" key="1">
    <source>
        <dbReference type="SAM" id="Phobius"/>
    </source>
</evidence>
<dbReference type="InParanoid" id="C3YN25"/>
<organism>
    <name type="scientific">Branchiostoma floridae</name>
    <name type="common">Florida lancelet</name>
    <name type="synonym">Amphioxus</name>
    <dbReference type="NCBI Taxonomy" id="7739"/>
    <lineage>
        <taxon>Eukaryota</taxon>
        <taxon>Metazoa</taxon>
        <taxon>Chordata</taxon>
        <taxon>Cephalochordata</taxon>
        <taxon>Leptocardii</taxon>
        <taxon>Amphioxiformes</taxon>
        <taxon>Branchiostomatidae</taxon>
        <taxon>Branchiostoma</taxon>
    </lineage>
</organism>
<gene>
    <name evidence="2" type="ORF">BRAFLDRAFT_94351</name>
</gene>
<keyword evidence="1" id="KW-0472">Membrane</keyword>
<sequence>MAGWCSHTNTFKGTICTWPVSVILHGIPRPFHVTSPRPCRELAAALIYTTPLVPFCTSFLRTLSRADALEAAERHVVTDCHPTPPSPLDVQPPLQPLTVVFLCIFMFCILVSISGCLHHTYSLYAYRWIWTAPPKLLASLRVPRHCHVHRLL</sequence>
<keyword evidence="1" id="KW-1133">Transmembrane helix</keyword>
<dbReference type="EMBL" id="GG666532">
    <property type="protein sequence ID" value="EEN58344.1"/>
    <property type="molecule type" value="Genomic_DNA"/>
</dbReference>
<protein>
    <submittedName>
        <fullName evidence="2">Uncharacterized protein</fullName>
    </submittedName>
</protein>
<dbReference type="AlphaFoldDB" id="C3YN25"/>
<proteinExistence type="predicted"/>
<evidence type="ECO:0000313" key="2">
    <source>
        <dbReference type="EMBL" id="EEN58344.1"/>
    </source>
</evidence>